<comment type="cofactor">
    <cofactor evidence="2">
        <name>Zn(2+)</name>
        <dbReference type="ChEBI" id="CHEBI:29105"/>
    </cofactor>
</comment>
<dbReference type="SMART" id="SM00647">
    <property type="entry name" value="IBR"/>
    <property type="match status" value="2"/>
</dbReference>
<evidence type="ECO:0000256" key="12">
    <source>
        <dbReference type="ARBA" id="ARBA00022833"/>
    </source>
</evidence>
<name>A0AAD8WH20_LOLMU</name>
<feature type="domain" description="RING-type" evidence="16">
    <location>
        <begin position="115"/>
        <end position="328"/>
    </location>
</feature>
<evidence type="ECO:0000256" key="14">
    <source>
        <dbReference type="SAM" id="MobiDB-lite"/>
    </source>
</evidence>
<organism evidence="17 18">
    <name type="scientific">Lolium multiflorum</name>
    <name type="common">Italian ryegrass</name>
    <name type="synonym">Lolium perenne subsp. multiflorum</name>
    <dbReference type="NCBI Taxonomy" id="4521"/>
    <lineage>
        <taxon>Eukaryota</taxon>
        <taxon>Viridiplantae</taxon>
        <taxon>Streptophyta</taxon>
        <taxon>Embryophyta</taxon>
        <taxon>Tracheophyta</taxon>
        <taxon>Spermatophyta</taxon>
        <taxon>Magnoliopsida</taxon>
        <taxon>Liliopsida</taxon>
        <taxon>Poales</taxon>
        <taxon>Poaceae</taxon>
        <taxon>BOP clade</taxon>
        <taxon>Pooideae</taxon>
        <taxon>Poodae</taxon>
        <taxon>Poeae</taxon>
        <taxon>Poeae Chloroplast Group 2 (Poeae type)</taxon>
        <taxon>Loliodinae</taxon>
        <taxon>Loliinae</taxon>
        <taxon>Lolium</taxon>
    </lineage>
</organism>
<evidence type="ECO:0000256" key="11">
    <source>
        <dbReference type="ARBA" id="ARBA00022786"/>
    </source>
</evidence>
<dbReference type="FunFam" id="3.30.40.10:FF:000019">
    <property type="entry name" value="RBR-type E3 ubiquitin transferase"/>
    <property type="match status" value="1"/>
</dbReference>
<keyword evidence="11" id="KW-0833">Ubl conjugation pathway</keyword>
<evidence type="ECO:0000256" key="1">
    <source>
        <dbReference type="ARBA" id="ARBA00001798"/>
    </source>
</evidence>
<dbReference type="Gene3D" id="1.20.120.1750">
    <property type="match status" value="1"/>
</dbReference>
<dbReference type="InterPro" id="IPR001841">
    <property type="entry name" value="Znf_RING"/>
</dbReference>
<keyword evidence="12" id="KW-0862">Zinc</keyword>
<evidence type="ECO:0000256" key="10">
    <source>
        <dbReference type="ARBA" id="ARBA00022771"/>
    </source>
</evidence>
<evidence type="ECO:0000256" key="5">
    <source>
        <dbReference type="ARBA" id="ARBA00005884"/>
    </source>
</evidence>
<dbReference type="CDD" id="cd20346">
    <property type="entry name" value="BRcat_RBR_ANKIB1"/>
    <property type="match status" value="1"/>
</dbReference>
<reference evidence="17" key="1">
    <citation type="submission" date="2023-07" db="EMBL/GenBank/DDBJ databases">
        <title>A chromosome-level genome assembly of Lolium multiflorum.</title>
        <authorList>
            <person name="Chen Y."/>
            <person name="Copetti D."/>
            <person name="Kolliker R."/>
            <person name="Studer B."/>
        </authorList>
    </citation>
    <scope>NUCLEOTIDE SEQUENCE</scope>
    <source>
        <strain evidence="17">02402/16</strain>
        <tissue evidence="17">Leaf</tissue>
    </source>
</reference>
<evidence type="ECO:0000256" key="9">
    <source>
        <dbReference type="ARBA" id="ARBA00022737"/>
    </source>
</evidence>
<dbReference type="GO" id="GO:0061630">
    <property type="term" value="F:ubiquitin protein ligase activity"/>
    <property type="evidence" value="ECO:0007669"/>
    <property type="project" value="UniProtKB-EC"/>
</dbReference>
<dbReference type="FunFam" id="1.20.120.1750:FF:000027">
    <property type="entry name" value="RBR-type E3 ubiquitin transferase"/>
    <property type="match status" value="1"/>
</dbReference>
<dbReference type="EC" id="2.3.2.31" evidence="6"/>
<dbReference type="PROSITE" id="PS00518">
    <property type="entry name" value="ZF_RING_1"/>
    <property type="match status" value="2"/>
</dbReference>
<feature type="region of interest" description="Disordered" evidence="14">
    <location>
        <begin position="1"/>
        <end position="20"/>
    </location>
</feature>
<evidence type="ECO:0000256" key="3">
    <source>
        <dbReference type="ARBA" id="ARBA00003976"/>
    </source>
</evidence>
<keyword evidence="7" id="KW-0808">Transferase</keyword>
<evidence type="ECO:0000313" key="17">
    <source>
        <dbReference type="EMBL" id="KAK1661451.1"/>
    </source>
</evidence>
<dbReference type="Gene3D" id="3.30.40.10">
    <property type="entry name" value="Zinc/RING finger domain, C3HC4 (zinc finger)"/>
    <property type="match status" value="1"/>
</dbReference>
<accession>A0AAD8WH20</accession>
<comment type="function">
    <text evidence="3">Might act as an E3 ubiquitin-protein ligase, or as part of E3 complex, which accepts ubiquitin from specific E2 ubiquitin-conjugating enzymes and then transfers it to substrates.</text>
</comment>
<comment type="catalytic activity">
    <reaction evidence="1">
        <text>[E2 ubiquitin-conjugating enzyme]-S-ubiquitinyl-L-cysteine + [acceptor protein]-L-lysine = [E2 ubiquitin-conjugating enzyme]-L-cysteine + [acceptor protein]-N(6)-ubiquitinyl-L-lysine.</text>
        <dbReference type="EC" id="2.3.2.31"/>
    </reaction>
</comment>
<comment type="caution">
    <text evidence="17">The sequence shown here is derived from an EMBL/GenBank/DDBJ whole genome shotgun (WGS) entry which is preliminary data.</text>
</comment>
<comment type="pathway">
    <text evidence="4">Protein modification; protein ubiquitination.</text>
</comment>
<evidence type="ECO:0000256" key="6">
    <source>
        <dbReference type="ARBA" id="ARBA00012251"/>
    </source>
</evidence>
<dbReference type="SUPFAM" id="SSF57850">
    <property type="entry name" value="RING/U-box"/>
    <property type="match status" value="3"/>
</dbReference>
<keyword evidence="8" id="KW-0479">Metal-binding</keyword>
<gene>
    <name evidence="17" type="ORF">QYE76_049610</name>
</gene>
<evidence type="ECO:0000259" key="15">
    <source>
        <dbReference type="PROSITE" id="PS50089"/>
    </source>
</evidence>
<keyword evidence="18" id="KW-1185">Reference proteome</keyword>
<evidence type="ECO:0000256" key="8">
    <source>
        <dbReference type="ARBA" id="ARBA00022723"/>
    </source>
</evidence>
<dbReference type="Pfam" id="PF22191">
    <property type="entry name" value="IBR_1"/>
    <property type="match status" value="1"/>
</dbReference>
<evidence type="ECO:0000256" key="13">
    <source>
        <dbReference type="PROSITE-ProRule" id="PRU00175"/>
    </source>
</evidence>
<sequence>MASSSNDDDDGQGYSDFDEEDTLIELDSDDEISPAVKQNYQVLTEDAVRKIQEERIATVADLIQVPPAFAALVLRHCNWSSMVVQDRWFSDERRVREAVGLPSSGIPVAVKRNVVPLTCALCFDEYSPGQMRSAGCDHFYCRACWRGYLHAAVEDGARCLSLRCPDPSCSAPVVRDLYDVADEEDRRRYDRFALRSYVEESKRMRWCPSPRGCPLAVEYLDGEQCKETLDVVCSCGHGFCILCAEEAHRPVTCGTVREWMAKNSSESETTNWVLANAKHCPKCRRPIEKSSGCNHMTCSSPCRHEFCWLCLGDWRPHVTGVYKCNRYDVDVADHRREQAQASLDRYLHYYERWAAHELSRQRARDDMFELESALAACGADADEAHTQIGFLMDAYTQILEGRRMLRWTYAYGFYAEGAKLTLLECLQGEAEASLERLHGFAELERNSTEMDFDGGVSYFKTLAKLTKQTANYFESMAEAFQTDLA</sequence>
<dbReference type="InterPro" id="IPR002867">
    <property type="entry name" value="IBR_dom"/>
</dbReference>
<dbReference type="InterPro" id="IPR017907">
    <property type="entry name" value="Znf_RING_CS"/>
</dbReference>
<evidence type="ECO:0000256" key="2">
    <source>
        <dbReference type="ARBA" id="ARBA00001947"/>
    </source>
</evidence>
<evidence type="ECO:0000256" key="7">
    <source>
        <dbReference type="ARBA" id="ARBA00022679"/>
    </source>
</evidence>
<evidence type="ECO:0000313" key="18">
    <source>
        <dbReference type="Proteomes" id="UP001231189"/>
    </source>
</evidence>
<dbReference type="CDD" id="cd22583">
    <property type="entry name" value="Rcat_RBR_ARI7-like"/>
    <property type="match status" value="1"/>
</dbReference>
<dbReference type="Proteomes" id="UP001231189">
    <property type="component" value="Unassembled WGS sequence"/>
</dbReference>
<dbReference type="GO" id="GO:0008270">
    <property type="term" value="F:zinc ion binding"/>
    <property type="evidence" value="ECO:0007669"/>
    <property type="project" value="UniProtKB-KW"/>
</dbReference>
<evidence type="ECO:0000259" key="16">
    <source>
        <dbReference type="PROSITE" id="PS51873"/>
    </source>
</evidence>
<feature type="domain" description="RING-type" evidence="15">
    <location>
        <begin position="119"/>
        <end position="165"/>
    </location>
</feature>
<dbReference type="PROSITE" id="PS50089">
    <property type="entry name" value="ZF_RING_2"/>
    <property type="match status" value="1"/>
</dbReference>
<proteinExistence type="inferred from homology"/>
<dbReference type="GO" id="GO:0016567">
    <property type="term" value="P:protein ubiquitination"/>
    <property type="evidence" value="ECO:0007669"/>
    <property type="project" value="InterPro"/>
</dbReference>
<dbReference type="AlphaFoldDB" id="A0AAD8WH20"/>
<protein>
    <recommendedName>
        <fullName evidence="6">RBR-type E3 ubiquitin transferase</fullName>
        <ecNumber evidence="6">2.3.2.31</ecNumber>
    </recommendedName>
</protein>
<dbReference type="SMART" id="SM00184">
    <property type="entry name" value="RING"/>
    <property type="match status" value="3"/>
</dbReference>
<dbReference type="InterPro" id="IPR044066">
    <property type="entry name" value="TRIAD_supradom"/>
</dbReference>
<keyword evidence="10 13" id="KW-0863">Zinc-finger</keyword>
<dbReference type="InterPro" id="IPR013083">
    <property type="entry name" value="Znf_RING/FYVE/PHD"/>
</dbReference>
<dbReference type="PROSITE" id="PS51873">
    <property type="entry name" value="TRIAD"/>
    <property type="match status" value="1"/>
</dbReference>
<dbReference type="PANTHER" id="PTHR11685">
    <property type="entry name" value="RBR FAMILY RING FINGER AND IBR DOMAIN-CONTAINING"/>
    <property type="match status" value="1"/>
</dbReference>
<dbReference type="Pfam" id="PF01485">
    <property type="entry name" value="IBR"/>
    <property type="match status" value="1"/>
</dbReference>
<dbReference type="InterPro" id="IPR031127">
    <property type="entry name" value="E3_UB_ligase_RBR"/>
</dbReference>
<evidence type="ECO:0000256" key="4">
    <source>
        <dbReference type="ARBA" id="ARBA00004906"/>
    </source>
</evidence>
<comment type="similarity">
    <text evidence="5">Belongs to the RBR family. Ariadne subfamily.</text>
</comment>
<dbReference type="EMBL" id="JAUUTY010000003">
    <property type="protein sequence ID" value="KAK1661451.1"/>
    <property type="molecule type" value="Genomic_DNA"/>
</dbReference>
<keyword evidence="9" id="KW-0677">Repeat</keyword>